<evidence type="ECO:0000259" key="4">
    <source>
        <dbReference type="PROSITE" id="PS51077"/>
    </source>
</evidence>
<dbReference type="EMBL" id="JQ814785">
    <property type="protein sequence ID" value="AFN22083.1"/>
    <property type="molecule type" value="Genomic_DNA"/>
</dbReference>
<dbReference type="InterPro" id="IPR014757">
    <property type="entry name" value="Tscrpt_reg_IclR_C"/>
</dbReference>
<dbReference type="PROSITE" id="PS51078">
    <property type="entry name" value="ICLR_ED"/>
    <property type="match status" value="1"/>
</dbReference>
<keyword evidence="1" id="KW-0805">Transcription regulation</keyword>
<name>I6VEY1_STRC0</name>
<dbReference type="PROSITE" id="PS51077">
    <property type="entry name" value="HTH_ICLR"/>
    <property type="match status" value="1"/>
</dbReference>
<keyword evidence="2" id="KW-0238">DNA-binding</keyword>
<feature type="domain" description="HTH iclR-type" evidence="4">
    <location>
        <begin position="13"/>
        <end position="72"/>
    </location>
</feature>
<dbReference type="AlphaFoldDB" id="I6VEY1"/>
<evidence type="ECO:0000256" key="3">
    <source>
        <dbReference type="ARBA" id="ARBA00023163"/>
    </source>
</evidence>
<dbReference type="InterPro" id="IPR050707">
    <property type="entry name" value="HTH_MetabolicPath_Reg"/>
</dbReference>
<feature type="domain" description="IclR-ED" evidence="5">
    <location>
        <begin position="72"/>
        <end position="240"/>
    </location>
</feature>
<protein>
    <submittedName>
        <fullName evidence="6">DoxR</fullName>
    </submittedName>
</protein>
<accession>I6VEY1</accession>
<dbReference type="Pfam" id="PF01614">
    <property type="entry name" value="IclR_C"/>
    <property type="match status" value="1"/>
</dbReference>
<dbReference type="GO" id="GO:0045892">
    <property type="term" value="P:negative regulation of DNA-templated transcription"/>
    <property type="evidence" value="ECO:0007669"/>
    <property type="project" value="TreeGrafter"/>
</dbReference>
<dbReference type="PANTHER" id="PTHR30136:SF39">
    <property type="entry name" value="TRANSCRIPTIONAL REGULATORY PROTEIN"/>
    <property type="match status" value="1"/>
</dbReference>
<dbReference type="GO" id="GO:0003677">
    <property type="term" value="F:DNA binding"/>
    <property type="evidence" value="ECO:0007669"/>
    <property type="project" value="UniProtKB-KW"/>
</dbReference>
<dbReference type="Gene3D" id="1.10.10.10">
    <property type="entry name" value="Winged helix-like DNA-binding domain superfamily/Winged helix DNA-binding domain"/>
    <property type="match status" value="1"/>
</dbReference>
<keyword evidence="3" id="KW-0804">Transcription</keyword>
<dbReference type="SUPFAM" id="SSF55781">
    <property type="entry name" value="GAF domain-like"/>
    <property type="match status" value="1"/>
</dbReference>
<evidence type="ECO:0000313" key="6">
    <source>
        <dbReference type="EMBL" id="AFN22083.1"/>
    </source>
</evidence>
<dbReference type="Pfam" id="PF09339">
    <property type="entry name" value="HTH_IclR"/>
    <property type="match status" value="1"/>
</dbReference>
<reference evidence="6" key="1">
    <citation type="submission" date="2012-03" db="EMBL/GenBank/DDBJ databases">
        <title>Switching antibiotics production on and off in Streptomyces by an IclR family transcriptional regulator from Streptomyces peucetius ATCC 27952.</title>
        <authorList>
            <person name="Singh B."/>
            <person name="Maharjan S."/>
            <person name="Chaudhary A.K."/>
            <person name="Sohng J.K."/>
        </authorList>
    </citation>
    <scope>NUCLEOTIDE SEQUENCE</scope>
    <source>
        <strain evidence="6">ATCC 27952</strain>
    </source>
</reference>
<evidence type="ECO:0000256" key="1">
    <source>
        <dbReference type="ARBA" id="ARBA00023015"/>
    </source>
</evidence>
<proteinExistence type="predicted"/>
<dbReference type="PANTHER" id="PTHR30136">
    <property type="entry name" value="HELIX-TURN-HELIX TRANSCRIPTIONAL REGULATOR, ICLR FAMILY"/>
    <property type="match status" value="1"/>
</dbReference>
<organism evidence="6">
    <name type="scientific">Streptomyces peucetius subsp. caesius ATCC 27952</name>
    <dbReference type="NCBI Taxonomy" id="316280"/>
    <lineage>
        <taxon>Bacteria</taxon>
        <taxon>Bacillati</taxon>
        <taxon>Actinomycetota</taxon>
        <taxon>Actinomycetes</taxon>
        <taxon>Kitasatosporales</taxon>
        <taxon>Streptomycetaceae</taxon>
        <taxon>Streptomyces</taxon>
    </lineage>
</organism>
<dbReference type="SUPFAM" id="SSF46785">
    <property type="entry name" value="Winged helix' DNA-binding domain"/>
    <property type="match status" value="1"/>
</dbReference>
<dbReference type="GO" id="GO:0003700">
    <property type="term" value="F:DNA-binding transcription factor activity"/>
    <property type="evidence" value="ECO:0007669"/>
    <property type="project" value="TreeGrafter"/>
</dbReference>
<evidence type="ECO:0000259" key="5">
    <source>
        <dbReference type="PROSITE" id="PS51078"/>
    </source>
</evidence>
<sequence length="253" mass="26663">MNAAAQPLPMSGVGVLDKASIVLSVVEREAVTLAELVARSGLPRPTAHRIAVALERLELLARDFDGRFVLGPRLGLLSVEAQRDRLVQAAPPVLADLRSLTGLDARLLRRRGALQICVATSPSGWTDAVPVGTSRPAKSGPAAQVLLAWEDPEELYEGLRGARFNAAQLAQVRRRGWAHGPDSMAPGSAAYAVPVRTKEHRVVAALALSGPLERVPATPSRTLSGALIDSAASLSDALRRTRGEFVPAGFAGT</sequence>
<dbReference type="InterPro" id="IPR036390">
    <property type="entry name" value="WH_DNA-bd_sf"/>
</dbReference>
<dbReference type="SMART" id="SM00346">
    <property type="entry name" value="HTH_ICLR"/>
    <property type="match status" value="1"/>
</dbReference>
<evidence type="ECO:0000256" key="2">
    <source>
        <dbReference type="ARBA" id="ARBA00023125"/>
    </source>
</evidence>
<dbReference type="SMR" id="I6VEY1"/>
<dbReference type="Gene3D" id="3.30.450.40">
    <property type="match status" value="1"/>
</dbReference>
<dbReference type="InterPro" id="IPR029016">
    <property type="entry name" value="GAF-like_dom_sf"/>
</dbReference>
<dbReference type="InterPro" id="IPR036388">
    <property type="entry name" value="WH-like_DNA-bd_sf"/>
</dbReference>
<dbReference type="InterPro" id="IPR005471">
    <property type="entry name" value="Tscrpt_reg_IclR_N"/>
</dbReference>